<dbReference type="InterPro" id="IPR028087">
    <property type="entry name" value="Tad_N"/>
</dbReference>
<name>A0A1I6LL03_9RHOB</name>
<dbReference type="EMBL" id="FOZM01000001">
    <property type="protein sequence ID" value="SFS04129.1"/>
    <property type="molecule type" value="Genomic_DNA"/>
</dbReference>
<proteinExistence type="predicted"/>
<dbReference type="Pfam" id="PF25269">
    <property type="entry name" value="DUF7867"/>
    <property type="match status" value="2"/>
</dbReference>
<accession>A0A1I6LL03</accession>
<evidence type="ECO:0000313" key="4">
    <source>
        <dbReference type="Proteomes" id="UP000198926"/>
    </source>
</evidence>
<evidence type="ECO:0000313" key="3">
    <source>
        <dbReference type="EMBL" id="SFS04129.1"/>
    </source>
</evidence>
<dbReference type="Proteomes" id="UP000198926">
    <property type="component" value="Unassembled WGS sequence"/>
</dbReference>
<protein>
    <submittedName>
        <fullName evidence="3">Putative Flp pilus-assembly TadE/G-like</fullName>
    </submittedName>
</protein>
<sequence>MSAKSVSSKRDFAKRFAKDQDGSMTVWGLFVWFCCGILGALALDVTYLISGRTQLQVAADQVAHAAIYQRNLVNEEGGIKIEQVNAVKTVAADLVRETLPQGRYGIVLEEADINFGTYDTATQTFTVNELSSDAVRARTYFTRSNGNAAISFLFRLVGRDDFDVVAETVFIAYGKNCITEGYVAEGVVDIQSNNGFGADFCIHSNEFVSINQNNSFATDDEETGEGGSIVSMPDISKLDIPGGVEYDENNEIIPDNFKLNDGLLEALAQYTIDLQPMMNMMDNIVYKYENPQAWADAVANNDYSAFPVPISAPITPDWPSFIDVAQYADATTPLSLNATDISGKGNTTSFTTEELMAVGADVVPVLNDDGSAATDENGDPIFDVLSDGTNRTYYIDCVKGGNENRSAGVTIDASTTPLKDMIIISPCEISFAQGSVIQNSRIVSTSTSPDAITGAQGVVLGDLDNVCDSGSQFISMGGIQFPSELTLAGSQMLAKGDVKFAAGINGMIGGSVIAGGSIDGTSNGDMEVCGSGLLDNITKRFFRMAL</sequence>
<reference evidence="3 4" key="1">
    <citation type="submission" date="2016-10" db="EMBL/GenBank/DDBJ databases">
        <authorList>
            <person name="de Groot N.N."/>
        </authorList>
    </citation>
    <scope>NUCLEOTIDE SEQUENCE [LARGE SCALE GENOMIC DNA]</scope>
    <source>
        <strain evidence="3 4">DSM 29433</strain>
    </source>
</reference>
<gene>
    <name evidence="3" type="ORF">SAMN05444714_0637</name>
</gene>
<feature type="domain" description="DUF7867" evidence="2">
    <location>
        <begin position="181"/>
        <end position="298"/>
    </location>
</feature>
<dbReference type="AlphaFoldDB" id="A0A1I6LL03"/>
<feature type="domain" description="Putative Flp pilus-assembly TadG-like N-terminal" evidence="1">
    <location>
        <begin position="22"/>
        <end position="66"/>
    </location>
</feature>
<dbReference type="InterPro" id="IPR057189">
    <property type="entry name" value="DUF7867"/>
</dbReference>
<feature type="domain" description="DUF7867" evidence="2">
    <location>
        <begin position="388"/>
        <end position="530"/>
    </location>
</feature>
<dbReference type="OrthoDB" id="7863619at2"/>
<evidence type="ECO:0000259" key="1">
    <source>
        <dbReference type="Pfam" id="PF13400"/>
    </source>
</evidence>
<evidence type="ECO:0000259" key="2">
    <source>
        <dbReference type="Pfam" id="PF25269"/>
    </source>
</evidence>
<dbReference type="Pfam" id="PF13400">
    <property type="entry name" value="Tad"/>
    <property type="match status" value="1"/>
</dbReference>
<organism evidence="3 4">
    <name type="scientific">Yoonia litorea</name>
    <dbReference type="NCBI Taxonomy" id="1123755"/>
    <lineage>
        <taxon>Bacteria</taxon>
        <taxon>Pseudomonadati</taxon>
        <taxon>Pseudomonadota</taxon>
        <taxon>Alphaproteobacteria</taxon>
        <taxon>Rhodobacterales</taxon>
        <taxon>Paracoccaceae</taxon>
        <taxon>Yoonia</taxon>
    </lineage>
</organism>
<keyword evidence="4" id="KW-1185">Reference proteome</keyword>
<dbReference type="STRING" id="1123755.SAMN05444714_0637"/>